<evidence type="ECO:0000259" key="1">
    <source>
        <dbReference type="Pfam" id="PF21941"/>
    </source>
</evidence>
<sequence length="361" mass="42851">MSEREKYLKIITTQFSIWEVRLQNLSSLNLYDAHNISEHSICELLNLIFDYKLKNLNNLKMNFPAIDLGDKTNSLCIQVTSTRSGKKIQETIDKFLEKNLNQQYGELFIVILGKKQKSYSIEYNLEHFNFDSKNQILDFRNLLNIIQSKPIIILEKISKILLSENSNEQKAKLNPNEIKIKRNIALKKRLQKAFLIKLEKSDWEYSCFEPWIKFNYHKVLIRSIDDTSWPNCIDNPSDEISSWFKGEFYDFYDNGVELISHGGRAIFDKNDNWDLLDWHNDPREKNTNYTITNYNVFLQIPYDYIVDFDMDVDPYDGLPSIFVKYEKDGMPYENIFYGTPGSFKSKRFKYLFDENNRKVLK</sequence>
<accession>A0A1H8N871</accession>
<reference evidence="3" key="1">
    <citation type="submission" date="2016-10" db="EMBL/GenBank/DDBJ databases">
        <authorList>
            <person name="Varghese N."/>
            <person name="Submissions S."/>
        </authorList>
    </citation>
    <scope>NUCLEOTIDE SEQUENCE [LARGE SCALE GENOMIC DNA]</scope>
    <source>
        <strain evidence="3">CGMCC 1.8704</strain>
    </source>
</reference>
<evidence type="ECO:0000313" key="3">
    <source>
        <dbReference type="Proteomes" id="UP000198657"/>
    </source>
</evidence>
<dbReference type="NCBIfam" id="NF033859">
    <property type="entry name" value="SMEK_N"/>
    <property type="match status" value="1"/>
</dbReference>
<feature type="domain" description="SMEK" evidence="1">
    <location>
        <begin position="11"/>
        <end position="147"/>
    </location>
</feature>
<keyword evidence="3" id="KW-1185">Reference proteome</keyword>
<organism evidence="2 3">
    <name type="scientific">Flavobacterium sinopsychrotolerans</name>
    <dbReference type="NCBI Taxonomy" id="604089"/>
    <lineage>
        <taxon>Bacteria</taxon>
        <taxon>Pseudomonadati</taxon>
        <taxon>Bacteroidota</taxon>
        <taxon>Flavobacteriia</taxon>
        <taxon>Flavobacteriales</taxon>
        <taxon>Flavobacteriaceae</taxon>
        <taxon>Flavobacterium</taxon>
    </lineage>
</organism>
<protein>
    <recommendedName>
        <fullName evidence="1">SMEK domain-containing protein</fullName>
    </recommendedName>
</protein>
<dbReference type="Proteomes" id="UP000198657">
    <property type="component" value="Unassembled WGS sequence"/>
</dbReference>
<dbReference type="AlphaFoldDB" id="A0A1H8N871"/>
<evidence type="ECO:0000313" key="2">
    <source>
        <dbReference type="EMBL" id="SEO25805.1"/>
    </source>
</evidence>
<gene>
    <name evidence="2" type="ORF">SAMN04487942_2259</name>
</gene>
<dbReference type="Pfam" id="PF21941">
    <property type="entry name" value="SMEK_N"/>
    <property type="match status" value="1"/>
</dbReference>
<dbReference type="EMBL" id="FODN01000004">
    <property type="protein sequence ID" value="SEO25805.1"/>
    <property type="molecule type" value="Genomic_DNA"/>
</dbReference>
<dbReference type="RefSeq" id="WP_091171067.1">
    <property type="nucleotide sequence ID" value="NZ_FODN01000004.1"/>
</dbReference>
<name>A0A1H8N871_9FLAO</name>
<proteinExistence type="predicted"/>
<dbReference type="STRING" id="604089.SAMN04487942_2259"/>
<dbReference type="InterPro" id="IPR047740">
    <property type="entry name" value="SMEK_dom"/>
</dbReference>